<dbReference type="CDD" id="cd03214">
    <property type="entry name" value="ABC_Iron-Siderophores_B12_Hemin"/>
    <property type="match status" value="1"/>
</dbReference>
<evidence type="ECO:0000313" key="12">
    <source>
        <dbReference type="Proteomes" id="UP001647436"/>
    </source>
</evidence>
<dbReference type="SUPFAM" id="SSF52540">
    <property type="entry name" value="P-loop containing nucleoside triphosphate hydrolases"/>
    <property type="match status" value="1"/>
</dbReference>
<protein>
    <submittedName>
        <fullName evidence="11">Ferric enterobactin transport ATP-binding protein FepC</fullName>
    </submittedName>
</protein>
<dbReference type="PROSITE" id="PS50893">
    <property type="entry name" value="ABC_TRANSPORTER_2"/>
    <property type="match status" value="1"/>
</dbReference>
<sequence>MNTQGLNITQLNVAYGRRTVIPSLNVLDLQPGSVTVVLGPNGSGKSTMLRALAGLASARGCIAFEGMELDKASLAERAKRVVYLPQALPAPVHLRVIESLLAARKASPHSPWTADNELPSDAVEQGAILLQRLGIGHLAMRHLDELSGGQAQLAGLAQALIRQPRVLLLDEPLSALDLNHQFHVMSLVREETQRHRMITLVVLHDLSIALRHADRVLVLKDGELLADGPPHKAVTPELLARVYGVLARVETCSRGTPQVIVDGLIA</sequence>
<keyword evidence="12" id="KW-1185">Reference proteome</keyword>
<dbReference type="InterPro" id="IPR003439">
    <property type="entry name" value="ABC_transporter-like_ATP-bd"/>
</dbReference>
<reference evidence="11 12" key="1">
    <citation type="submission" date="2020-03" db="EMBL/GenBank/DDBJ databases">
        <title>The role of nitrogen metabolism on polyethylene biodegradation.</title>
        <authorList>
            <person name="Peixoto J."/>
            <person name="Vizzotto C.S."/>
            <person name="Ramos A."/>
            <person name="Alves G."/>
            <person name="Steindorff A."/>
            <person name="Kruger R."/>
        </authorList>
    </citation>
    <scope>NUCLEOTIDE SEQUENCE [LARGE SCALE GENOMIC DNA]</scope>
    <source>
        <strain evidence="11 12">PE63</strain>
    </source>
</reference>
<keyword evidence="8" id="KW-0406">Ion transport</keyword>
<evidence type="ECO:0000256" key="1">
    <source>
        <dbReference type="ARBA" id="ARBA00004202"/>
    </source>
</evidence>
<evidence type="ECO:0000313" key="11">
    <source>
        <dbReference type="EMBL" id="MBS3018514.1"/>
    </source>
</evidence>
<dbReference type="GO" id="GO:0005524">
    <property type="term" value="F:ATP binding"/>
    <property type="evidence" value="ECO:0007669"/>
    <property type="project" value="UniProtKB-KW"/>
</dbReference>
<dbReference type="PANTHER" id="PTHR42771">
    <property type="entry name" value="IRON(3+)-HYDROXAMATE IMPORT ATP-BINDING PROTEIN FHUC"/>
    <property type="match status" value="1"/>
</dbReference>
<name>A0ABS5LPT6_9BURK</name>
<keyword evidence="7" id="KW-0408">Iron</keyword>
<dbReference type="RefSeq" id="WP_211456371.1">
    <property type="nucleotide sequence ID" value="NZ_JAANES010000001.1"/>
</dbReference>
<dbReference type="PANTHER" id="PTHR42771:SF7">
    <property type="entry name" value="ABC-TYPE COBALAMIN_FE3+-SIDEROPHORES TRANSPORT SYSTEM, ATPASE COMPONENT"/>
    <property type="match status" value="1"/>
</dbReference>
<evidence type="ECO:0000256" key="7">
    <source>
        <dbReference type="ARBA" id="ARBA00023004"/>
    </source>
</evidence>
<dbReference type="SMART" id="SM00382">
    <property type="entry name" value="AAA"/>
    <property type="match status" value="1"/>
</dbReference>
<evidence type="ECO:0000256" key="5">
    <source>
        <dbReference type="ARBA" id="ARBA00022741"/>
    </source>
</evidence>
<comment type="caution">
    <text evidence="11">The sequence shown here is derived from an EMBL/GenBank/DDBJ whole genome shotgun (WGS) entry which is preliminary data.</text>
</comment>
<dbReference type="Pfam" id="PF00005">
    <property type="entry name" value="ABC_tran"/>
    <property type="match status" value="1"/>
</dbReference>
<dbReference type="InterPro" id="IPR051535">
    <property type="entry name" value="Siderophore_ABC-ATPase"/>
</dbReference>
<keyword evidence="5" id="KW-0547">Nucleotide-binding</keyword>
<evidence type="ECO:0000256" key="8">
    <source>
        <dbReference type="ARBA" id="ARBA00023065"/>
    </source>
</evidence>
<dbReference type="EMBL" id="JAANES010000001">
    <property type="protein sequence ID" value="MBS3018514.1"/>
    <property type="molecule type" value="Genomic_DNA"/>
</dbReference>
<comment type="subcellular location">
    <subcellularLocation>
        <location evidence="1">Cell membrane</location>
        <topology evidence="1">Peripheral membrane protein</topology>
    </subcellularLocation>
</comment>
<dbReference type="InterPro" id="IPR017871">
    <property type="entry name" value="ABC_transporter-like_CS"/>
</dbReference>
<keyword evidence="2" id="KW-0813">Transport</keyword>
<dbReference type="PROSITE" id="PS00211">
    <property type="entry name" value="ABC_TRANSPORTER_1"/>
    <property type="match status" value="1"/>
</dbReference>
<organism evidence="11 12">
    <name type="scientific">Comamonas brasiliensis</name>
    <dbReference type="NCBI Taxonomy" id="1812482"/>
    <lineage>
        <taxon>Bacteria</taxon>
        <taxon>Pseudomonadati</taxon>
        <taxon>Pseudomonadota</taxon>
        <taxon>Betaproteobacteria</taxon>
        <taxon>Burkholderiales</taxon>
        <taxon>Comamonadaceae</taxon>
        <taxon>Comamonas</taxon>
    </lineage>
</organism>
<gene>
    <name evidence="11" type="primary">fepC</name>
    <name evidence="11" type="ORF">DJFAAGMI_01246</name>
</gene>
<dbReference type="Gene3D" id="3.40.50.300">
    <property type="entry name" value="P-loop containing nucleotide triphosphate hydrolases"/>
    <property type="match status" value="1"/>
</dbReference>
<evidence type="ECO:0000256" key="9">
    <source>
        <dbReference type="ARBA" id="ARBA00023136"/>
    </source>
</evidence>
<evidence type="ECO:0000256" key="6">
    <source>
        <dbReference type="ARBA" id="ARBA00022840"/>
    </source>
</evidence>
<feature type="domain" description="ABC transporter" evidence="10">
    <location>
        <begin position="6"/>
        <end position="246"/>
    </location>
</feature>
<keyword evidence="9" id="KW-0472">Membrane</keyword>
<keyword evidence="6 11" id="KW-0067">ATP-binding</keyword>
<evidence type="ECO:0000256" key="4">
    <source>
        <dbReference type="ARBA" id="ARBA00022496"/>
    </source>
</evidence>
<dbReference type="InterPro" id="IPR027417">
    <property type="entry name" value="P-loop_NTPase"/>
</dbReference>
<dbReference type="Proteomes" id="UP001647436">
    <property type="component" value="Unassembled WGS sequence"/>
</dbReference>
<dbReference type="InterPro" id="IPR003593">
    <property type="entry name" value="AAA+_ATPase"/>
</dbReference>
<proteinExistence type="predicted"/>
<accession>A0ABS5LPT6</accession>
<keyword evidence="4" id="KW-0410">Iron transport</keyword>
<keyword evidence="3" id="KW-1003">Cell membrane</keyword>
<evidence type="ECO:0000259" key="10">
    <source>
        <dbReference type="PROSITE" id="PS50893"/>
    </source>
</evidence>
<evidence type="ECO:0000256" key="2">
    <source>
        <dbReference type="ARBA" id="ARBA00022448"/>
    </source>
</evidence>
<evidence type="ECO:0000256" key="3">
    <source>
        <dbReference type="ARBA" id="ARBA00022475"/>
    </source>
</evidence>